<feature type="compositionally biased region" description="Gly residues" evidence="1">
    <location>
        <begin position="243"/>
        <end position="252"/>
    </location>
</feature>
<sequence>MPTEGPSLDDRGLATLSRTSRIDQFLAGGGPPTSPTIRGSSGGSGGGSNGNARTPSSSSSGYESQLAFQHHMMASGGGPPPQHHGRESSAFVPVLPSRALRPGLYPGVLEGPPDGLSKDGHVPKRGSSYELMAMMADKRKELALREAAAAAMLLPRPGGPPVQSPSGIYPPPGAFLGGPGPSPTSAGTFTFPPAGVGLLAAVNMPTEGPSLDDRGLATLSRTSRIDQFLAGGGPPTSPTIRGSSGGSGGGSNGNARTPSSSSSGYESQLAFQHHMMASGGGPPPQHHGRESSAFVPVLPSRALRPGLYPGVLEGPPDGLSKDGHVPKRGSSYELMAMMADKRKELALREAAAAAMLLPRPGGPPVQSPSGIYPPPGAFLGGPGPSPTSAGTFTFPPAGVG</sequence>
<feature type="compositionally biased region" description="Polar residues" evidence="1">
    <location>
        <begin position="255"/>
        <end position="266"/>
    </location>
</feature>
<feature type="region of interest" description="Disordered" evidence="1">
    <location>
        <begin position="358"/>
        <end position="400"/>
    </location>
</feature>
<dbReference type="EnsemblMetazoa" id="ADIR006367-RA">
    <property type="protein sequence ID" value="ADIR006367-PA"/>
    <property type="gene ID" value="ADIR006367"/>
</dbReference>
<feature type="region of interest" description="Disordered" evidence="1">
    <location>
        <begin position="1"/>
        <end position="63"/>
    </location>
</feature>
<evidence type="ECO:0000313" key="2">
    <source>
        <dbReference type="EnsemblMetazoa" id="ADIR006367-PA"/>
    </source>
</evidence>
<evidence type="ECO:0000256" key="1">
    <source>
        <dbReference type="SAM" id="MobiDB-lite"/>
    </source>
</evidence>
<dbReference type="AlphaFoldDB" id="A0A182NFE5"/>
<dbReference type="STRING" id="7168.A0A182NFE5"/>
<reference evidence="2" key="2">
    <citation type="submission" date="2020-05" db="UniProtKB">
        <authorList>
            <consortium name="EnsemblMetazoa"/>
        </authorList>
    </citation>
    <scope>IDENTIFICATION</scope>
    <source>
        <strain evidence="2">WRAIR2</strain>
    </source>
</reference>
<keyword evidence="3" id="KW-1185">Reference proteome</keyword>
<dbReference type="Proteomes" id="UP000075884">
    <property type="component" value="Unassembled WGS sequence"/>
</dbReference>
<name>A0A182NFE5_9DIPT</name>
<protein>
    <submittedName>
        <fullName evidence="2">Uncharacterized protein</fullName>
    </submittedName>
</protein>
<organism evidence="2 3">
    <name type="scientific">Anopheles dirus</name>
    <dbReference type="NCBI Taxonomy" id="7168"/>
    <lineage>
        <taxon>Eukaryota</taxon>
        <taxon>Metazoa</taxon>
        <taxon>Ecdysozoa</taxon>
        <taxon>Arthropoda</taxon>
        <taxon>Hexapoda</taxon>
        <taxon>Insecta</taxon>
        <taxon>Pterygota</taxon>
        <taxon>Neoptera</taxon>
        <taxon>Endopterygota</taxon>
        <taxon>Diptera</taxon>
        <taxon>Nematocera</taxon>
        <taxon>Culicoidea</taxon>
        <taxon>Culicidae</taxon>
        <taxon>Anophelinae</taxon>
        <taxon>Anopheles</taxon>
    </lineage>
</organism>
<feature type="compositionally biased region" description="Polar residues" evidence="1">
    <location>
        <begin position="52"/>
        <end position="63"/>
    </location>
</feature>
<feature type="region of interest" description="Disordered" evidence="1">
    <location>
        <begin position="227"/>
        <end position="266"/>
    </location>
</feature>
<accession>A0A182NFE5</accession>
<reference evidence="3" key="1">
    <citation type="submission" date="2013-03" db="EMBL/GenBank/DDBJ databases">
        <title>The Genome Sequence of Anopheles dirus WRAIR2.</title>
        <authorList>
            <consortium name="The Broad Institute Genomics Platform"/>
            <person name="Neafsey D.E."/>
            <person name="Walton C."/>
            <person name="Walker B."/>
            <person name="Young S.K."/>
            <person name="Zeng Q."/>
            <person name="Gargeya S."/>
            <person name="Fitzgerald M."/>
            <person name="Haas B."/>
            <person name="Abouelleil A."/>
            <person name="Allen A.W."/>
            <person name="Alvarado L."/>
            <person name="Arachchi H.M."/>
            <person name="Berlin A.M."/>
            <person name="Chapman S.B."/>
            <person name="Gainer-Dewar J."/>
            <person name="Goldberg J."/>
            <person name="Griggs A."/>
            <person name="Gujja S."/>
            <person name="Hansen M."/>
            <person name="Howarth C."/>
            <person name="Imamovic A."/>
            <person name="Ireland A."/>
            <person name="Larimer J."/>
            <person name="McCowan C."/>
            <person name="Murphy C."/>
            <person name="Pearson M."/>
            <person name="Poon T.W."/>
            <person name="Priest M."/>
            <person name="Roberts A."/>
            <person name="Saif S."/>
            <person name="Shea T."/>
            <person name="Sisk P."/>
            <person name="Sykes S."/>
            <person name="Wortman J."/>
            <person name="Nusbaum C."/>
            <person name="Birren B."/>
        </authorList>
    </citation>
    <scope>NUCLEOTIDE SEQUENCE [LARGE SCALE GENOMIC DNA]</scope>
    <source>
        <strain evidence="3">WRAIR2</strain>
    </source>
</reference>
<dbReference type="VEuPathDB" id="VectorBase:ADIR006367"/>
<feature type="compositionally biased region" description="Gly residues" evidence="1">
    <location>
        <begin position="40"/>
        <end position="49"/>
    </location>
</feature>
<evidence type="ECO:0000313" key="3">
    <source>
        <dbReference type="Proteomes" id="UP000075884"/>
    </source>
</evidence>
<proteinExistence type="predicted"/>
<feature type="compositionally biased region" description="Pro residues" evidence="1">
    <location>
        <begin position="360"/>
        <end position="376"/>
    </location>
</feature>